<evidence type="ECO:0000313" key="1">
    <source>
        <dbReference type="EMBL" id="GGY19534.1"/>
    </source>
</evidence>
<sequence length="55" mass="5512">MLPLQDGVIVGKPVAEGQSVTAGQVLYVLDSQRSSAAQGDVGNTVSALVTRAGTV</sequence>
<organism evidence="1 2">
    <name type="scientific">Paludibacterium paludis</name>
    <dbReference type="NCBI Taxonomy" id="1225769"/>
    <lineage>
        <taxon>Bacteria</taxon>
        <taxon>Pseudomonadati</taxon>
        <taxon>Pseudomonadota</taxon>
        <taxon>Betaproteobacteria</taxon>
        <taxon>Neisseriales</taxon>
        <taxon>Chromobacteriaceae</taxon>
        <taxon>Paludibacterium</taxon>
    </lineage>
</organism>
<dbReference type="EMBL" id="BMYX01000013">
    <property type="protein sequence ID" value="GGY19534.1"/>
    <property type="molecule type" value="Genomic_DNA"/>
</dbReference>
<dbReference type="Gene3D" id="2.40.50.100">
    <property type="match status" value="1"/>
</dbReference>
<gene>
    <name evidence="1" type="ORF">GCM10011289_23890</name>
</gene>
<dbReference type="RefSeq" id="WP_215796526.1">
    <property type="nucleotide sequence ID" value="NZ_BMYX01000013.1"/>
</dbReference>
<evidence type="ECO:0000313" key="2">
    <source>
        <dbReference type="Proteomes" id="UP000645257"/>
    </source>
</evidence>
<comment type="caution">
    <text evidence="1">The sequence shown here is derived from an EMBL/GenBank/DDBJ whole genome shotgun (WGS) entry which is preliminary data.</text>
</comment>
<keyword evidence="2" id="KW-1185">Reference proteome</keyword>
<reference evidence="1" key="1">
    <citation type="journal article" date="2014" name="Int. J. Syst. Evol. Microbiol.">
        <title>Complete genome sequence of Corynebacterium casei LMG S-19264T (=DSM 44701T), isolated from a smear-ripened cheese.</title>
        <authorList>
            <consortium name="US DOE Joint Genome Institute (JGI-PGF)"/>
            <person name="Walter F."/>
            <person name="Albersmeier A."/>
            <person name="Kalinowski J."/>
            <person name="Ruckert C."/>
        </authorList>
    </citation>
    <scope>NUCLEOTIDE SEQUENCE</scope>
    <source>
        <strain evidence="1">KCTC 32182</strain>
    </source>
</reference>
<reference evidence="1" key="2">
    <citation type="submission" date="2020-09" db="EMBL/GenBank/DDBJ databases">
        <authorList>
            <person name="Sun Q."/>
            <person name="Kim S."/>
        </authorList>
    </citation>
    <scope>NUCLEOTIDE SEQUENCE</scope>
    <source>
        <strain evidence="1">KCTC 32182</strain>
    </source>
</reference>
<protein>
    <recommendedName>
        <fullName evidence="3">Biotin/lipoyl-binding protein</fullName>
    </recommendedName>
</protein>
<name>A0A918P4T8_9NEIS</name>
<proteinExistence type="predicted"/>
<dbReference type="AlphaFoldDB" id="A0A918P4T8"/>
<evidence type="ECO:0008006" key="3">
    <source>
        <dbReference type="Google" id="ProtNLM"/>
    </source>
</evidence>
<accession>A0A918P4T8</accession>
<dbReference type="Proteomes" id="UP000645257">
    <property type="component" value="Unassembled WGS sequence"/>
</dbReference>